<protein>
    <submittedName>
        <fullName evidence="1">Uncharacterized protein</fullName>
    </submittedName>
</protein>
<evidence type="ECO:0000313" key="2">
    <source>
        <dbReference type="Proteomes" id="UP001056120"/>
    </source>
</evidence>
<accession>A0ACB9JLW1</accession>
<name>A0ACB9JLW1_9ASTR</name>
<dbReference type="Proteomes" id="UP001056120">
    <property type="component" value="Linkage Group LG03"/>
</dbReference>
<comment type="caution">
    <text evidence="1">The sequence shown here is derived from an EMBL/GenBank/DDBJ whole genome shotgun (WGS) entry which is preliminary data.</text>
</comment>
<reference evidence="2" key="1">
    <citation type="journal article" date="2022" name="Mol. Ecol. Resour.">
        <title>The genomes of chicory, endive, great burdock and yacon provide insights into Asteraceae palaeo-polyploidization history and plant inulin production.</title>
        <authorList>
            <person name="Fan W."/>
            <person name="Wang S."/>
            <person name="Wang H."/>
            <person name="Wang A."/>
            <person name="Jiang F."/>
            <person name="Liu H."/>
            <person name="Zhao H."/>
            <person name="Xu D."/>
            <person name="Zhang Y."/>
        </authorList>
    </citation>
    <scope>NUCLEOTIDE SEQUENCE [LARGE SCALE GENOMIC DNA]</scope>
    <source>
        <strain evidence="2">cv. Yunnan</strain>
    </source>
</reference>
<evidence type="ECO:0000313" key="1">
    <source>
        <dbReference type="EMBL" id="KAI3821134.1"/>
    </source>
</evidence>
<dbReference type="EMBL" id="CM042020">
    <property type="protein sequence ID" value="KAI3821134.1"/>
    <property type="molecule type" value="Genomic_DNA"/>
</dbReference>
<reference evidence="1 2" key="2">
    <citation type="journal article" date="2022" name="Mol. Ecol. Resour.">
        <title>The genomes of chicory, endive, great burdock and yacon provide insights into Asteraceae paleo-polyploidization history and plant inulin production.</title>
        <authorList>
            <person name="Fan W."/>
            <person name="Wang S."/>
            <person name="Wang H."/>
            <person name="Wang A."/>
            <person name="Jiang F."/>
            <person name="Liu H."/>
            <person name="Zhao H."/>
            <person name="Xu D."/>
            <person name="Zhang Y."/>
        </authorList>
    </citation>
    <scope>NUCLEOTIDE SEQUENCE [LARGE SCALE GENOMIC DNA]</scope>
    <source>
        <strain evidence="2">cv. Yunnan</strain>
        <tissue evidence="1">Leaves</tissue>
    </source>
</reference>
<keyword evidence="2" id="KW-1185">Reference proteome</keyword>
<proteinExistence type="predicted"/>
<gene>
    <name evidence="1" type="ORF">L1987_08691</name>
</gene>
<organism evidence="1 2">
    <name type="scientific">Smallanthus sonchifolius</name>
    <dbReference type="NCBI Taxonomy" id="185202"/>
    <lineage>
        <taxon>Eukaryota</taxon>
        <taxon>Viridiplantae</taxon>
        <taxon>Streptophyta</taxon>
        <taxon>Embryophyta</taxon>
        <taxon>Tracheophyta</taxon>
        <taxon>Spermatophyta</taxon>
        <taxon>Magnoliopsida</taxon>
        <taxon>eudicotyledons</taxon>
        <taxon>Gunneridae</taxon>
        <taxon>Pentapetalae</taxon>
        <taxon>asterids</taxon>
        <taxon>campanulids</taxon>
        <taxon>Asterales</taxon>
        <taxon>Asteraceae</taxon>
        <taxon>Asteroideae</taxon>
        <taxon>Heliantheae alliance</taxon>
        <taxon>Millerieae</taxon>
        <taxon>Smallanthus</taxon>
    </lineage>
</organism>
<sequence length="148" mass="16741">MMSRWWLTVLLLPIHGYHAQQTYIENRQLDCNNNYTTAFDYTCNGPSYLTFRSQPPLYNTLSSIAALLNSNPNDITTLNNFSSDSATIPVIFLDGAVVRVDATGLQFAWWWRVVQLELSRIGTRWLVSGVAYSPTCGWGCGDFGEMKM</sequence>